<dbReference type="Proteomes" id="UP000008698">
    <property type="component" value="Unassembled WGS sequence"/>
</dbReference>
<keyword evidence="2" id="KW-1185">Reference proteome</keyword>
<proteinExistence type="predicted"/>
<dbReference type="KEGG" id="val:VDBG_02886"/>
<sequence>MRAVGWRFPEQGLETVDLKWAPFSVVAEAKRKDL</sequence>
<evidence type="ECO:0000313" key="1">
    <source>
        <dbReference type="EMBL" id="EEY16777.1"/>
    </source>
</evidence>
<protein>
    <submittedName>
        <fullName evidence="1">Uncharacterized protein</fullName>
    </submittedName>
</protein>
<dbReference type="HOGENOM" id="CLU_3377397_0_0_1"/>
<dbReference type="GeneID" id="9532889"/>
<dbReference type="EMBL" id="DS985216">
    <property type="protein sequence ID" value="EEY16777.1"/>
    <property type="molecule type" value="Genomic_DNA"/>
</dbReference>
<name>C9SCG2_VERA1</name>
<accession>C9SCG2</accession>
<organism evidence="2">
    <name type="scientific">Verticillium alfalfae (strain VaMs.102 / ATCC MYA-4576 / FGSC 10136)</name>
    <name type="common">Verticillium wilt of alfalfa</name>
    <name type="synonym">Verticillium albo-atrum</name>
    <dbReference type="NCBI Taxonomy" id="526221"/>
    <lineage>
        <taxon>Eukaryota</taxon>
        <taxon>Fungi</taxon>
        <taxon>Dikarya</taxon>
        <taxon>Ascomycota</taxon>
        <taxon>Pezizomycotina</taxon>
        <taxon>Sordariomycetes</taxon>
        <taxon>Hypocreomycetidae</taxon>
        <taxon>Glomerellales</taxon>
        <taxon>Plectosphaerellaceae</taxon>
        <taxon>Verticillium</taxon>
    </lineage>
</organism>
<evidence type="ECO:0000313" key="2">
    <source>
        <dbReference type="Proteomes" id="UP000008698"/>
    </source>
</evidence>
<dbReference type="RefSeq" id="XP_003006747.1">
    <property type="nucleotide sequence ID" value="XM_003006701.1"/>
</dbReference>
<reference evidence="2" key="1">
    <citation type="journal article" date="2011" name="PLoS Pathog.">
        <title>Comparative genomics yields insights into niche adaptation of plant vascular wilt pathogens.</title>
        <authorList>
            <person name="Klosterman S.J."/>
            <person name="Subbarao K.V."/>
            <person name="Kang S."/>
            <person name="Veronese P."/>
            <person name="Gold S.E."/>
            <person name="Thomma B.P.H.J."/>
            <person name="Chen Z."/>
            <person name="Henrissat B."/>
            <person name="Lee Y.-H."/>
            <person name="Park J."/>
            <person name="Garcia-Pedrajas M.D."/>
            <person name="Barbara D.J."/>
            <person name="Anchieta A."/>
            <person name="de Jonge R."/>
            <person name="Santhanam P."/>
            <person name="Maruthachalam K."/>
            <person name="Atallah Z."/>
            <person name="Amyotte S.G."/>
            <person name="Paz Z."/>
            <person name="Inderbitzin P."/>
            <person name="Hayes R.J."/>
            <person name="Heiman D.I."/>
            <person name="Young S."/>
            <person name="Zeng Q."/>
            <person name="Engels R."/>
            <person name="Galagan J."/>
            <person name="Cuomo C.A."/>
            <person name="Dobinson K.F."/>
            <person name="Ma L.-J."/>
        </authorList>
    </citation>
    <scope>NUCLEOTIDE SEQUENCE [LARGE SCALE GENOMIC DNA]</scope>
    <source>
        <strain evidence="2">VaMs.102 / ATCC MYA-4576 / FGSC 10136</strain>
    </source>
</reference>
<dbReference type="AlphaFoldDB" id="C9SCG2"/>
<gene>
    <name evidence="1" type="ORF">VDBG_02886</name>
</gene>